<reference evidence="9 10" key="1">
    <citation type="submission" date="2019-05" db="EMBL/GenBank/DDBJ databases">
        <title>Culicoidintestinum kansasii gen. nov., sp. nov. from the gastrointestinal tract of the biting midge, Culicoides sonorensis.</title>
        <authorList>
            <person name="Neupane S."/>
            <person name="Ghosh A."/>
            <person name="Gunther S."/>
            <person name="Martin K."/>
            <person name="Zurek L."/>
        </authorList>
    </citation>
    <scope>NUCLEOTIDE SEQUENCE [LARGE SCALE GENOMIC DNA]</scope>
    <source>
        <strain evidence="9 10">CS-1</strain>
    </source>
</reference>
<dbReference type="InterPro" id="IPR005769">
    <property type="entry name" value="PhnE/PtxC"/>
</dbReference>
<dbReference type="InterPro" id="IPR000515">
    <property type="entry name" value="MetI-like"/>
</dbReference>
<feature type="domain" description="ABC transmembrane type-1" evidence="8">
    <location>
        <begin position="74"/>
        <end position="257"/>
    </location>
</feature>
<evidence type="ECO:0000313" key="10">
    <source>
        <dbReference type="Proteomes" id="UP000306912"/>
    </source>
</evidence>
<feature type="transmembrane region" description="Helical" evidence="7">
    <location>
        <begin position="197"/>
        <end position="219"/>
    </location>
</feature>
<feature type="transmembrane region" description="Helical" evidence="7">
    <location>
        <begin position="21"/>
        <end position="37"/>
    </location>
</feature>
<dbReference type="GO" id="GO:0005886">
    <property type="term" value="C:plasma membrane"/>
    <property type="evidence" value="ECO:0007669"/>
    <property type="project" value="UniProtKB-SubCell"/>
</dbReference>
<dbReference type="Gene3D" id="1.10.3720.10">
    <property type="entry name" value="MetI-like"/>
    <property type="match status" value="1"/>
</dbReference>
<feature type="transmembrane region" description="Helical" evidence="7">
    <location>
        <begin position="73"/>
        <end position="100"/>
    </location>
</feature>
<feature type="transmembrane region" description="Helical" evidence="7">
    <location>
        <begin position="125"/>
        <end position="150"/>
    </location>
</feature>
<dbReference type="EMBL" id="VBWP01000003">
    <property type="protein sequence ID" value="TLG75477.1"/>
    <property type="molecule type" value="Genomic_DNA"/>
</dbReference>
<dbReference type="InParanoid" id="A0A5R8QDZ0"/>
<evidence type="ECO:0000313" key="9">
    <source>
        <dbReference type="EMBL" id="TLG75477.1"/>
    </source>
</evidence>
<dbReference type="InterPro" id="IPR035906">
    <property type="entry name" value="MetI-like_sf"/>
</dbReference>
<organism evidence="9 10">
    <name type="scientific">Culicoidibacter larvae</name>
    <dbReference type="NCBI Taxonomy" id="2579976"/>
    <lineage>
        <taxon>Bacteria</taxon>
        <taxon>Bacillati</taxon>
        <taxon>Bacillota</taxon>
        <taxon>Culicoidibacteria</taxon>
        <taxon>Culicoidibacterales</taxon>
        <taxon>Culicoidibacteraceae</taxon>
        <taxon>Culicoidibacter</taxon>
    </lineage>
</organism>
<evidence type="ECO:0000256" key="2">
    <source>
        <dbReference type="ARBA" id="ARBA00022448"/>
    </source>
</evidence>
<sequence length="265" mass="29793">MFYRKKVSQLTYHANKTKQRLIIIFIVVIFLICMYMLEFNPIQFLIALPEFIYFLFFKFFPPSFNEITKYIPPILDTIYAAVISTFISTILGLLLAFLLAKKTSPFPLVSLLLRSFLSLFRNIPLLIWAAILTIVFGIGITAGIIALIIFTTSFLARVLSEAIDDIGNEVFEAVAFTGATKIQVIKHGVIPSFMPSFYSWTLFLLEINIKASSILGLVGAGGLGYELKKSLDLFQYNNASALVLIMGIIMLTIEFVSNRIRSSLI</sequence>
<name>A0A5R8QDZ0_9FIRM</name>
<keyword evidence="4 7" id="KW-0812">Transmembrane</keyword>
<evidence type="ECO:0000256" key="5">
    <source>
        <dbReference type="ARBA" id="ARBA00022989"/>
    </source>
</evidence>
<dbReference type="GO" id="GO:0015416">
    <property type="term" value="F:ABC-type phosphonate transporter activity"/>
    <property type="evidence" value="ECO:0007669"/>
    <property type="project" value="InterPro"/>
</dbReference>
<dbReference type="PROSITE" id="PS50928">
    <property type="entry name" value="ABC_TM1"/>
    <property type="match status" value="1"/>
</dbReference>
<evidence type="ECO:0000256" key="7">
    <source>
        <dbReference type="RuleBase" id="RU363032"/>
    </source>
</evidence>
<feature type="transmembrane region" description="Helical" evidence="7">
    <location>
        <begin position="239"/>
        <end position="257"/>
    </location>
</feature>
<comment type="subcellular location">
    <subcellularLocation>
        <location evidence="1 7">Cell membrane</location>
        <topology evidence="1 7">Multi-pass membrane protein</topology>
    </subcellularLocation>
</comment>
<gene>
    <name evidence="9" type="primary">phnE</name>
    <name evidence="9" type="ORF">FEZ08_05375</name>
</gene>
<dbReference type="PANTHER" id="PTHR30043:SF1">
    <property type="entry name" value="ABC TRANSPORT SYSTEM PERMEASE PROTEIN P69"/>
    <property type="match status" value="1"/>
</dbReference>
<dbReference type="OrthoDB" id="358217at2"/>
<dbReference type="NCBIfam" id="TIGR01097">
    <property type="entry name" value="PhnE"/>
    <property type="match status" value="1"/>
</dbReference>
<keyword evidence="2 7" id="KW-0813">Transport</keyword>
<keyword evidence="3" id="KW-1003">Cell membrane</keyword>
<keyword evidence="5 7" id="KW-1133">Transmembrane helix</keyword>
<dbReference type="SUPFAM" id="SSF161098">
    <property type="entry name" value="MetI-like"/>
    <property type="match status" value="1"/>
</dbReference>
<dbReference type="Pfam" id="PF00528">
    <property type="entry name" value="BPD_transp_1"/>
    <property type="match status" value="1"/>
</dbReference>
<evidence type="ECO:0000256" key="6">
    <source>
        <dbReference type="ARBA" id="ARBA00023136"/>
    </source>
</evidence>
<dbReference type="AlphaFoldDB" id="A0A5R8QDZ0"/>
<feature type="transmembrane region" description="Helical" evidence="7">
    <location>
        <begin position="43"/>
        <end position="61"/>
    </location>
</feature>
<evidence type="ECO:0000259" key="8">
    <source>
        <dbReference type="PROSITE" id="PS50928"/>
    </source>
</evidence>
<proteinExistence type="inferred from homology"/>
<comment type="similarity">
    <text evidence="7">Belongs to the binding-protein-dependent transport system permease family.</text>
</comment>
<dbReference type="PANTHER" id="PTHR30043">
    <property type="entry name" value="PHOSPHONATES TRANSPORT SYSTEM PERMEASE PROTEIN"/>
    <property type="match status" value="1"/>
</dbReference>
<keyword evidence="6 7" id="KW-0472">Membrane</keyword>
<keyword evidence="10" id="KW-1185">Reference proteome</keyword>
<evidence type="ECO:0000256" key="4">
    <source>
        <dbReference type="ARBA" id="ARBA00022692"/>
    </source>
</evidence>
<evidence type="ECO:0000256" key="3">
    <source>
        <dbReference type="ARBA" id="ARBA00022475"/>
    </source>
</evidence>
<comment type="caution">
    <text evidence="9">The sequence shown here is derived from an EMBL/GenBank/DDBJ whole genome shotgun (WGS) entry which is preliminary data.</text>
</comment>
<accession>A0A5R8QDZ0</accession>
<dbReference type="Proteomes" id="UP000306912">
    <property type="component" value="Unassembled WGS sequence"/>
</dbReference>
<evidence type="ECO:0000256" key="1">
    <source>
        <dbReference type="ARBA" id="ARBA00004651"/>
    </source>
</evidence>
<protein>
    <submittedName>
        <fullName evidence="9">Phosphonate ABC transporter, permease protein PhnE</fullName>
    </submittedName>
</protein>